<proteinExistence type="predicted"/>
<keyword evidence="2" id="KW-1185">Reference proteome</keyword>
<protein>
    <submittedName>
        <fullName evidence="1">Uncharacterized protein</fullName>
    </submittedName>
</protein>
<comment type="caution">
    <text evidence="1">The sequence shown here is derived from an EMBL/GenBank/DDBJ whole genome shotgun (WGS) entry which is preliminary data.</text>
</comment>
<sequence length="43" mass="4831">MCTKYNKNNSPFVRIVYSKVKVNGKVELVPLELYADGSVKKAV</sequence>
<organism evidence="1 2">
    <name type="scientific">Floridaenema evergladense BLCC-F167</name>
    <dbReference type="NCBI Taxonomy" id="3153639"/>
    <lineage>
        <taxon>Bacteria</taxon>
        <taxon>Bacillati</taxon>
        <taxon>Cyanobacteriota</taxon>
        <taxon>Cyanophyceae</taxon>
        <taxon>Oscillatoriophycideae</taxon>
        <taxon>Aerosakkonematales</taxon>
        <taxon>Aerosakkonemataceae</taxon>
        <taxon>Floridanema</taxon>
        <taxon>Floridanema evergladense</taxon>
    </lineage>
</organism>
<evidence type="ECO:0000313" key="2">
    <source>
        <dbReference type="Proteomes" id="UP001576780"/>
    </source>
</evidence>
<reference evidence="1 2" key="1">
    <citation type="submission" date="2024-09" db="EMBL/GenBank/DDBJ databases">
        <title>Floridaenema gen nov. (Aerosakkonemataceae, Aerosakkonematales ord. nov., Cyanobacteria) from benthic tropical and subtropical fresh waters, with the description of four new species.</title>
        <authorList>
            <person name="Moretto J.A."/>
            <person name="Berthold D.E."/>
            <person name="Lefler F.W."/>
            <person name="Huang I.-S."/>
            <person name="Laughinghouse H. IV."/>
        </authorList>
    </citation>
    <scope>NUCLEOTIDE SEQUENCE [LARGE SCALE GENOMIC DNA]</scope>
    <source>
        <strain evidence="1 2">BLCC-F167</strain>
    </source>
</reference>
<dbReference type="Proteomes" id="UP001576780">
    <property type="component" value="Unassembled WGS sequence"/>
</dbReference>
<dbReference type="EMBL" id="JBHFNT010000198">
    <property type="protein sequence ID" value="MFB2837161.1"/>
    <property type="molecule type" value="Genomic_DNA"/>
</dbReference>
<accession>A0ABV4WQI1</accession>
<name>A0ABV4WQI1_9CYAN</name>
<dbReference type="RefSeq" id="WP_413279517.1">
    <property type="nucleotide sequence ID" value="NZ_JBHFNT010000198.1"/>
</dbReference>
<gene>
    <name evidence="1" type="ORF">ACE1CA_21765</name>
</gene>
<evidence type="ECO:0000313" key="1">
    <source>
        <dbReference type="EMBL" id="MFB2837161.1"/>
    </source>
</evidence>